<protein>
    <submittedName>
        <fullName evidence="1">Macaca fascicularis brain cDNA, clone: QflA-17668</fullName>
    </submittedName>
</protein>
<accession>I7GI73</accession>
<organism evidence="1">
    <name type="scientific">Macaca fascicularis</name>
    <name type="common">Crab-eating macaque</name>
    <name type="synonym">Cynomolgus monkey</name>
    <dbReference type="NCBI Taxonomy" id="9541"/>
    <lineage>
        <taxon>Eukaryota</taxon>
        <taxon>Metazoa</taxon>
        <taxon>Chordata</taxon>
        <taxon>Craniata</taxon>
        <taxon>Vertebrata</taxon>
        <taxon>Euteleostomi</taxon>
        <taxon>Mammalia</taxon>
        <taxon>Eutheria</taxon>
        <taxon>Euarchontoglires</taxon>
        <taxon>Primates</taxon>
        <taxon>Haplorrhini</taxon>
        <taxon>Catarrhini</taxon>
        <taxon>Cercopithecidae</taxon>
        <taxon>Cercopithecinae</taxon>
        <taxon>Macaca</taxon>
    </lineage>
</organism>
<proteinExistence type="evidence at transcript level"/>
<sequence length="55" mass="6684">MVMETWRWCWRCDHYPNIGDGRSYGTGGGHPGRMEYIKLRVEFLEHLRWEASKRK</sequence>
<dbReference type="AlphaFoldDB" id="I7GI73"/>
<dbReference type="EMBL" id="AB172326">
    <property type="protein sequence ID" value="BAE89388.1"/>
    <property type="molecule type" value="mRNA"/>
</dbReference>
<reference evidence="1" key="1">
    <citation type="journal article" date="2007" name="PLoS Biol.">
        <title>Rate of evolution in brain-expressed genes in humans and other primates.</title>
        <authorList>
            <person name="Wang H.-Y."/>
            <person name="Chien H.-C."/>
            <person name="Osada N."/>
            <person name="Hashimoto K."/>
            <person name="Sugano S."/>
            <person name="Gojobori T."/>
            <person name="Chou C.-K."/>
            <person name="Tsai S.-F."/>
            <person name="Wu C.-I."/>
            <person name="Shen C.-K.J."/>
        </authorList>
    </citation>
    <scope>NUCLEOTIDE SEQUENCE</scope>
</reference>
<evidence type="ECO:0000313" key="1">
    <source>
        <dbReference type="EMBL" id="BAE89388.1"/>
    </source>
</evidence>
<name>I7GI73_MACFA</name>